<evidence type="ECO:0000313" key="4">
    <source>
        <dbReference type="Proteomes" id="UP000585970"/>
    </source>
</evidence>
<keyword evidence="2" id="KW-0472">Membrane</keyword>
<evidence type="ECO:0000313" key="3">
    <source>
        <dbReference type="EMBL" id="MBB4076435.1"/>
    </source>
</evidence>
<dbReference type="EMBL" id="JACIFE010000005">
    <property type="protein sequence ID" value="MBB4076435.1"/>
    <property type="molecule type" value="Genomic_DNA"/>
</dbReference>
<sequence>MSTWIDYLRHNHRRTKADAEVNQRLRYLNCASNGIRVHRVIARQTIPKSNEMLLKVSSDWFP</sequence>
<organism evidence="3 4">
    <name type="scientific">Bartonella fuyuanensis</name>
    <dbReference type="NCBI Taxonomy" id="1460968"/>
    <lineage>
        <taxon>Bacteria</taxon>
        <taxon>Pseudomonadati</taxon>
        <taxon>Pseudomonadota</taxon>
        <taxon>Alphaproteobacteria</taxon>
        <taxon>Hyphomicrobiales</taxon>
        <taxon>Bartonellaceae</taxon>
        <taxon>Bartonella</taxon>
    </lineage>
</organism>
<accession>A0A840DY34</accession>
<keyword evidence="2" id="KW-1003">Cell membrane</keyword>
<keyword evidence="1" id="KW-0813">Transport</keyword>
<dbReference type="Proteomes" id="UP000585970">
    <property type="component" value="Unassembled WGS sequence"/>
</dbReference>
<reference evidence="3 4" key="1">
    <citation type="submission" date="2020-08" db="EMBL/GenBank/DDBJ databases">
        <title>Genomic Encyclopedia of Type Strains, Phase IV (KMG-IV): sequencing the most valuable type-strain genomes for metagenomic binning, comparative biology and taxonomic classification.</title>
        <authorList>
            <person name="Goeker M."/>
        </authorList>
    </citation>
    <scope>NUCLEOTIDE SEQUENCE [LARGE SCALE GENOMIC DNA]</scope>
    <source>
        <strain evidence="3 4">DSM 100694</strain>
    </source>
</reference>
<proteinExistence type="predicted"/>
<dbReference type="InterPro" id="IPR010290">
    <property type="entry name" value="TM_effector"/>
</dbReference>
<keyword evidence="4" id="KW-1185">Reference proteome</keyword>
<dbReference type="AlphaFoldDB" id="A0A840DY34"/>
<evidence type="ECO:0000256" key="1">
    <source>
        <dbReference type="ARBA" id="ARBA00022448"/>
    </source>
</evidence>
<name>A0A840DY34_9HYPH</name>
<gene>
    <name evidence="3" type="ORF">GGR08_000735</name>
</gene>
<comment type="caution">
    <text evidence="3">The sequence shown here is derived from an EMBL/GenBank/DDBJ whole genome shotgun (WGS) entry which is preliminary data.</text>
</comment>
<protein>
    <submittedName>
        <fullName evidence="3">Uncharacterized protein</fullName>
    </submittedName>
</protein>
<dbReference type="Pfam" id="PF05977">
    <property type="entry name" value="MFS_3"/>
    <property type="match status" value="1"/>
</dbReference>
<evidence type="ECO:0000256" key="2">
    <source>
        <dbReference type="ARBA" id="ARBA00022475"/>
    </source>
</evidence>